<sequence length="51" mass="6012">MVLRDMVGEQVRSKPRYRCQKCGFTAYTMYWHCPSCRAWSTIKPIRGLDGQ</sequence>
<keyword evidence="1" id="KW-0479">Metal-binding</keyword>
<feature type="domain" description="LapB rubredoxin metal binding" evidence="2">
    <location>
        <begin position="17"/>
        <end position="44"/>
    </location>
</feature>
<evidence type="ECO:0000313" key="4">
    <source>
        <dbReference type="Proteomes" id="UP000401081"/>
    </source>
</evidence>
<keyword evidence="4" id="KW-1185">Reference proteome</keyword>
<protein>
    <submittedName>
        <fullName evidence="3">Tetratricopeptide repeat protein</fullName>
    </submittedName>
</protein>
<dbReference type="Pfam" id="PF18073">
    <property type="entry name" value="Zn_ribbon_LapB"/>
    <property type="match status" value="1"/>
</dbReference>
<dbReference type="GO" id="GO:0046872">
    <property type="term" value="F:metal ion binding"/>
    <property type="evidence" value="ECO:0007669"/>
    <property type="project" value="UniProtKB-KW"/>
</dbReference>
<reference evidence="3 4" key="1">
    <citation type="submission" date="2019-03" db="EMBL/GenBank/DDBJ databases">
        <authorList>
            <consortium name="Pathogen Informatics"/>
        </authorList>
    </citation>
    <scope>NUCLEOTIDE SEQUENCE [LARGE SCALE GENOMIC DNA]</scope>
    <source>
        <strain evidence="3 4">NCTC12993</strain>
    </source>
</reference>
<name>A0A485A256_KLUCR</name>
<evidence type="ECO:0000259" key="2">
    <source>
        <dbReference type="Pfam" id="PF18073"/>
    </source>
</evidence>
<dbReference type="AlphaFoldDB" id="A0A485A256"/>
<organism evidence="3 4">
    <name type="scientific">Kluyvera cryocrescens</name>
    <name type="common">Kluyvera citrophila</name>
    <dbReference type="NCBI Taxonomy" id="580"/>
    <lineage>
        <taxon>Bacteria</taxon>
        <taxon>Pseudomonadati</taxon>
        <taxon>Pseudomonadota</taxon>
        <taxon>Gammaproteobacteria</taxon>
        <taxon>Enterobacterales</taxon>
        <taxon>Enterobacteriaceae</taxon>
        <taxon>Kluyvera</taxon>
    </lineage>
</organism>
<evidence type="ECO:0000256" key="1">
    <source>
        <dbReference type="ARBA" id="ARBA00022723"/>
    </source>
</evidence>
<dbReference type="EMBL" id="CAADJD010000001">
    <property type="protein sequence ID" value="VFS55012.1"/>
    <property type="molecule type" value="Genomic_DNA"/>
</dbReference>
<accession>A0A485A256</accession>
<proteinExistence type="predicted"/>
<evidence type="ECO:0000313" key="3">
    <source>
        <dbReference type="EMBL" id="VFS55012.1"/>
    </source>
</evidence>
<gene>
    <name evidence="3" type="ORF">NCTC12993_00135</name>
</gene>
<dbReference type="InterPro" id="IPR041166">
    <property type="entry name" value="Rubredoxin_2"/>
</dbReference>
<dbReference type="Proteomes" id="UP000401081">
    <property type="component" value="Unassembled WGS sequence"/>
</dbReference>